<keyword evidence="2" id="KW-1185">Reference proteome</keyword>
<dbReference type="AlphaFoldDB" id="A0AAV7FY62"/>
<evidence type="ECO:0000313" key="2">
    <source>
        <dbReference type="Proteomes" id="UP000775213"/>
    </source>
</evidence>
<dbReference type="EMBL" id="JAGFBR010000019">
    <property type="protein sequence ID" value="KAH0448779.1"/>
    <property type="molecule type" value="Genomic_DNA"/>
</dbReference>
<dbReference type="InterPro" id="IPR039933">
    <property type="entry name" value="XRI1"/>
</dbReference>
<sequence length="303" mass="34508">MFITVPTLQLDYILMLTWFLHNLHHDYFLEIEVFRPFFGRECNTDIQRAVNRFKDLSCAIRSKCILQTTDILEYQNTCSLQLLYPLMEEEEIEEKSTRKEKNKKKKVAYPFAVLKPTELEGDLTLTEINERVLRRPTRPMKHPVGEFACLSWVPDDGRGVGLSSKAVVGLTRIHTKDQNVARTQLEKSQPVLRQCSQFENTTTQGKIITSGVRIRPETNPDAQRHPGPVHLGDVAHPDSSESGWSGDWTSVSNNLKTVIGSRSMGQRWQSQVQQMEGIKNAGITGGKYLIQSNGVEDDHEQNK</sequence>
<organism evidence="1 2">
    <name type="scientific">Dendrobium chrysotoxum</name>
    <name type="common">Orchid</name>
    <dbReference type="NCBI Taxonomy" id="161865"/>
    <lineage>
        <taxon>Eukaryota</taxon>
        <taxon>Viridiplantae</taxon>
        <taxon>Streptophyta</taxon>
        <taxon>Embryophyta</taxon>
        <taxon>Tracheophyta</taxon>
        <taxon>Spermatophyta</taxon>
        <taxon>Magnoliopsida</taxon>
        <taxon>Liliopsida</taxon>
        <taxon>Asparagales</taxon>
        <taxon>Orchidaceae</taxon>
        <taxon>Epidendroideae</taxon>
        <taxon>Malaxideae</taxon>
        <taxon>Dendrobiinae</taxon>
        <taxon>Dendrobium</taxon>
    </lineage>
</organism>
<gene>
    <name evidence="1" type="ORF">IEQ34_022579</name>
</gene>
<reference evidence="1 2" key="1">
    <citation type="journal article" date="2021" name="Hortic Res">
        <title>Chromosome-scale assembly of the Dendrobium chrysotoxum genome enhances the understanding of orchid evolution.</title>
        <authorList>
            <person name="Zhang Y."/>
            <person name="Zhang G.Q."/>
            <person name="Zhang D."/>
            <person name="Liu X.D."/>
            <person name="Xu X.Y."/>
            <person name="Sun W.H."/>
            <person name="Yu X."/>
            <person name="Zhu X."/>
            <person name="Wang Z.W."/>
            <person name="Zhao X."/>
            <person name="Zhong W.Y."/>
            <person name="Chen H."/>
            <person name="Yin W.L."/>
            <person name="Huang T."/>
            <person name="Niu S.C."/>
            <person name="Liu Z.J."/>
        </authorList>
    </citation>
    <scope>NUCLEOTIDE SEQUENCE [LARGE SCALE GENOMIC DNA]</scope>
    <source>
        <strain evidence="1">Lindl</strain>
    </source>
</reference>
<dbReference type="PANTHER" id="PTHR33385">
    <property type="entry name" value="PROTEIN XRI1"/>
    <property type="match status" value="1"/>
</dbReference>
<evidence type="ECO:0000313" key="1">
    <source>
        <dbReference type="EMBL" id="KAH0448779.1"/>
    </source>
</evidence>
<dbReference type="GO" id="GO:0007143">
    <property type="term" value="P:female meiotic nuclear division"/>
    <property type="evidence" value="ECO:0007669"/>
    <property type="project" value="InterPro"/>
</dbReference>
<proteinExistence type="predicted"/>
<name>A0AAV7FY62_DENCH</name>
<accession>A0AAV7FY62</accession>
<dbReference type="Proteomes" id="UP000775213">
    <property type="component" value="Unassembled WGS sequence"/>
</dbReference>
<protein>
    <submittedName>
        <fullName evidence="1">Uncharacterized protein</fullName>
    </submittedName>
</protein>
<dbReference type="GO" id="GO:0007140">
    <property type="term" value="P:male meiotic nuclear division"/>
    <property type="evidence" value="ECO:0007669"/>
    <property type="project" value="InterPro"/>
</dbReference>
<dbReference type="PANTHER" id="PTHR33385:SF18">
    <property type="entry name" value="XRI1-LIKE PROTEIN"/>
    <property type="match status" value="1"/>
</dbReference>
<comment type="caution">
    <text evidence="1">The sequence shown here is derived from an EMBL/GenBank/DDBJ whole genome shotgun (WGS) entry which is preliminary data.</text>
</comment>